<dbReference type="Gene3D" id="2.30.30.990">
    <property type="entry name" value="Malonyl-[acyl-carrier protein] O-methyltransferase, zinc-finger motif"/>
    <property type="match status" value="1"/>
</dbReference>
<dbReference type="InterPro" id="IPR031795">
    <property type="entry name" value="Zf-HC3"/>
</dbReference>
<evidence type="ECO:0000313" key="1">
    <source>
        <dbReference type="EMBL" id="GAA1960708.1"/>
    </source>
</evidence>
<evidence type="ECO:0000313" key="2">
    <source>
        <dbReference type="Proteomes" id="UP001501116"/>
    </source>
</evidence>
<accession>A0ABN2QZ57</accession>
<keyword evidence="2" id="KW-1185">Reference proteome</keyword>
<dbReference type="EMBL" id="BAAANN010000012">
    <property type="protein sequence ID" value="GAA1960708.1"/>
    <property type="molecule type" value="Genomic_DNA"/>
</dbReference>
<protein>
    <submittedName>
        <fullName evidence="1">Uncharacterized protein</fullName>
    </submittedName>
</protein>
<dbReference type="Proteomes" id="UP001501116">
    <property type="component" value="Unassembled WGS sequence"/>
</dbReference>
<gene>
    <name evidence="1" type="ORF">GCM10009754_34170</name>
</gene>
<sequence length="51" mass="5751">MEGPFAPRPDETFRTLCGLDVTVVRVDVPQLGGRWFDATCLPCEKVWLART</sequence>
<dbReference type="Pfam" id="PF16827">
    <property type="entry name" value="zf-HC3"/>
    <property type="match status" value="1"/>
</dbReference>
<reference evidence="1 2" key="1">
    <citation type="journal article" date="2019" name="Int. J. Syst. Evol. Microbiol.">
        <title>The Global Catalogue of Microorganisms (GCM) 10K type strain sequencing project: providing services to taxonomists for standard genome sequencing and annotation.</title>
        <authorList>
            <consortium name="The Broad Institute Genomics Platform"/>
            <consortium name="The Broad Institute Genome Sequencing Center for Infectious Disease"/>
            <person name="Wu L."/>
            <person name="Ma J."/>
        </authorList>
    </citation>
    <scope>NUCLEOTIDE SEQUENCE [LARGE SCALE GENOMIC DNA]</scope>
    <source>
        <strain evidence="1 2">JCM 14545</strain>
    </source>
</reference>
<proteinExistence type="predicted"/>
<name>A0ABN2QZ57_9PSEU</name>
<dbReference type="RefSeq" id="WP_344419219.1">
    <property type="nucleotide sequence ID" value="NZ_BAAANN010000012.1"/>
</dbReference>
<organism evidence="1 2">
    <name type="scientific">Amycolatopsis minnesotensis</name>
    <dbReference type="NCBI Taxonomy" id="337894"/>
    <lineage>
        <taxon>Bacteria</taxon>
        <taxon>Bacillati</taxon>
        <taxon>Actinomycetota</taxon>
        <taxon>Actinomycetes</taxon>
        <taxon>Pseudonocardiales</taxon>
        <taxon>Pseudonocardiaceae</taxon>
        <taxon>Amycolatopsis</taxon>
    </lineage>
</organism>
<comment type="caution">
    <text evidence="1">The sequence shown here is derived from an EMBL/GenBank/DDBJ whole genome shotgun (WGS) entry which is preliminary data.</text>
</comment>